<evidence type="ECO:0000256" key="4">
    <source>
        <dbReference type="ARBA" id="ARBA00022692"/>
    </source>
</evidence>
<protein>
    <recommendedName>
        <fullName evidence="3 9">Mitochondrial fission 1 protein</fullName>
    </recommendedName>
</protein>
<evidence type="ECO:0000256" key="6">
    <source>
        <dbReference type="ARBA" id="ARBA00022989"/>
    </source>
</evidence>
<evidence type="ECO:0000256" key="1">
    <source>
        <dbReference type="ARBA" id="ARBA00004572"/>
    </source>
</evidence>
<dbReference type="Pfam" id="PF14853">
    <property type="entry name" value="Fis1_TPR_C"/>
    <property type="match status" value="1"/>
</dbReference>
<dbReference type="GO" id="GO:0005778">
    <property type="term" value="C:peroxisomal membrane"/>
    <property type="evidence" value="ECO:0007669"/>
    <property type="project" value="TreeGrafter"/>
</dbReference>
<reference evidence="12" key="1">
    <citation type="submission" date="2021-06" db="EMBL/GenBank/DDBJ databases">
        <authorList>
            <person name="Kallberg Y."/>
            <person name="Tangrot J."/>
            <person name="Rosling A."/>
        </authorList>
    </citation>
    <scope>NUCLEOTIDE SEQUENCE</scope>
    <source>
        <strain evidence="12">MT106</strain>
    </source>
</reference>
<evidence type="ECO:0000256" key="3">
    <source>
        <dbReference type="ARBA" id="ARBA00014314"/>
    </source>
</evidence>
<dbReference type="Proteomes" id="UP000789831">
    <property type="component" value="Unassembled WGS sequence"/>
</dbReference>
<dbReference type="InterPro" id="IPR028058">
    <property type="entry name" value="Fis1_TPR_N"/>
</dbReference>
<comment type="domain">
    <text evidence="9">The C-terminus is required for mitochondrial localization, while the N-terminus is necessary for mitochondrial fission.</text>
</comment>
<dbReference type="InterPro" id="IPR028061">
    <property type="entry name" value="Fis1_TPR_C"/>
</dbReference>
<dbReference type="GO" id="GO:0000266">
    <property type="term" value="P:mitochondrial fission"/>
    <property type="evidence" value="ECO:0007669"/>
    <property type="project" value="UniProtKB-UniRule"/>
</dbReference>
<dbReference type="PANTHER" id="PTHR13247">
    <property type="entry name" value="TETRATRICOPEPTIDE REPEAT PROTEIN 11 TPR REPEAT PROTEIN 11"/>
    <property type="match status" value="1"/>
</dbReference>
<evidence type="ECO:0000256" key="9">
    <source>
        <dbReference type="PIRNR" id="PIRNR008835"/>
    </source>
</evidence>
<dbReference type="SUPFAM" id="SSF48452">
    <property type="entry name" value="TPR-like"/>
    <property type="match status" value="1"/>
</dbReference>
<dbReference type="InterPro" id="IPR033745">
    <property type="entry name" value="Fis1_cytosol"/>
</dbReference>
<dbReference type="GO" id="GO:0016559">
    <property type="term" value="P:peroxisome fission"/>
    <property type="evidence" value="ECO:0007669"/>
    <property type="project" value="TreeGrafter"/>
</dbReference>
<dbReference type="PIRSF" id="PIRSF008835">
    <property type="entry name" value="TPR_repeat_11_Fis1"/>
    <property type="match status" value="1"/>
</dbReference>
<comment type="similarity">
    <text evidence="2 9">Belongs to the FIS1 family.</text>
</comment>
<dbReference type="InterPro" id="IPR011990">
    <property type="entry name" value="TPR-like_helical_dom_sf"/>
</dbReference>
<feature type="transmembrane region" description="Helical" evidence="11">
    <location>
        <begin position="129"/>
        <end position="148"/>
    </location>
</feature>
<keyword evidence="13" id="KW-1185">Reference proteome</keyword>
<name>A0A9N9FAG9_9GLOM</name>
<dbReference type="InterPro" id="IPR016543">
    <property type="entry name" value="Fis1"/>
</dbReference>
<gene>
    <name evidence="12" type="ORF">AGERDE_LOCUS5172</name>
</gene>
<comment type="caution">
    <text evidence="12">The sequence shown here is derived from an EMBL/GenBank/DDBJ whole genome shotgun (WGS) entry which is preliminary data.</text>
</comment>
<feature type="repeat" description="TPR" evidence="10">
    <location>
        <begin position="75"/>
        <end position="108"/>
    </location>
</feature>
<evidence type="ECO:0000256" key="8">
    <source>
        <dbReference type="ARBA" id="ARBA00023136"/>
    </source>
</evidence>
<dbReference type="AlphaFoldDB" id="A0A9N9FAG9"/>
<keyword evidence="6 11" id="KW-1133">Transmembrane helix</keyword>
<organism evidence="12 13">
    <name type="scientific">Ambispora gerdemannii</name>
    <dbReference type="NCBI Taxonomy" id="144530"/>
    <lineage>
        <taxon>Eukaryota</taxon>
        <taxon>Fungi</taxon>
        <taxon>Fungi incertae sedis</taxon>
        <taxon>Mucoromycota</taxon>
        <taxon>Glomeromycotina</taxon>
        <taxon>Glomeromycetes</taxon>
        <taxon>Archaeosporales</taxon>
        <taxon>Ambisporaceae</taxon>
        <taxon>Ambispora</taxon>
    </lineage>
</organism>
<dbReference type="OrthoDB" id="421154at2759"/>
<dbReference type="PROSITE" id="PS50005">
    <property type="entry name" value="TPR"/>
    <property type="match status" value="1"/>
</dbReference>
<evidence type="ECO:0000313" key="13">
    <source>
        <dbReference type="Proteomes" id="UP000789831"/>
    </source>
</evidence>
<dbReference type="Pfam" id="PF14852">
    <property type="entry name" value="Fis1_TPR_N"/>
    <property type="match status" value="1"/>
</dbReference>
<comment type="subcellular location">
    <subcellularLocation>
        <location evidence="1">Mitochondrion outer membrane</location>
        <topology evidence="1">Single-pass membrane protein</topology>
    </subcellularLocation>
</comment>
<comment type="function">
    <text evidence="9">Has a role in mitochondrial fission.</text>
</comment>
<dbReference type="GO" id="GO:0000422">
    <property type="term" value="P:autophagy of mitochondrion"/>
    <property type="evidence" value="ECO:0007669"/>
    <property type="project" value="TreeGrafter"/>
</dbReference>
<dbReference type="Gene3D" id="1.25.40.10">
    <property type="entry name" value="Tetratricopeptide repeat domain"/>
    <property type="match status" value="1"/>
</dbReference>
<evidence type="ECO:0000256" key="10">
    <source>
        <dbReference type="PROSITE-ProRule" id="PRU00339"/>
    </source>
</evidence>
<evidence type="ECO:0000256" key="5">
    <source>
        <dbReference type="ARBA" id="ARBA00022787"/>
    </source>
</evidence>
<evidence type="ECO:0000256" key="11">
    <source>
        <dbReference type="SAM" id="Phobius"/>
    </source>
</evidence>
<proteinExistence type="inferred from homology"/>
<keyword evidence="7 9" id="KW-0496">Mitochondrion</keyword>
<sequence>MSDSLPYAAEAEAPLSHAELNVLRKQYEREGKEEATTQTKFNYAWGLIRSKSKSDHLTGVTLFAEIFRDSPERQRECLYYLALGYYKLGEYSQARDYNSRLLELEPNNLQADSLKLLIEDAVSREGKTGLFIVGGAVAIVAALSLYVAKRRNE</sequence>
<dbReference type="InterPro" id="IPR019734">
    <property type="entry name" value="TPR_rpt"/>
</dbReference>
<accession>A0A9N9FAG9</accession>
<evidence type="ECO:0000256" key="7">
    <source>
        <dbReference type="ARBA" id="ARBA00023128"/>
    </source>
</evidence>
<dbReference type="EMBL" id="CAJVPL010000666">
    <property type="protein sequence ID" value="CAG8519732.1"/>
    <property type="molecule type" value="Genomic_DNA"/>
</dbReference>
<keyword evidence="8 9" id="KW-0472">Membrane</keyword>
<dbReference type="CDD" id="cd12212">
    <property type="entry name" value="Fis1"/>
    <property type="match status" value="1"/>
</dbReference>
<evidence type="ECO:0000313" key="12">
    <source>
        <dbReference type="EMBL" id="CAG8519732.1"/>
    </source>
</evidence>
<keyword evidence="5 9" id="KW-1000">Mitochondrion outer membrane</keyword>
<evidence type="ECO:0000256" key="2">
    <source>
        <dbReference type="ARBA" id="ARBA00008937"/>
    </source>
</evidence>
<keyword evidence="10" id="KW-0802">TPR repeat</keyword>
<dbReference type="GO" id="GO:0005741">
    <property type="term" value="C:mitochondrial outer membrane"/>
    <property type="evidence" value="ECO:0007669"/>
    <property type="project" value="UniProtKB-SubCell"/>
</dbReference>
<keyword evidence="4 11" id="KW-0812">Transmembrane</keyword>
<dbReference type="PANTHER" id="PTHR13247:SF0">
    <property type="entry name" value="MITOCHONDRIAL FISSION 1 PROTEIN"/>
    <property type="match status" value="1"/>
</dbReference>